<keyword evidence="3" id="KW-1185">Reference proteome</keyword>
<gene>
    <name evidence="2" type="ORF">vBLenPICBM1__42</name>
</gene>
<name>A0A3G2YRG4_9CAUD</name>
<reference evidence="2 3" key="1">
    <citation type="journal article" date="2019" name="ISME J.">
        <title>Cobaviruses - a new globally distributed phage group infecting Rhodobacteraceae in marine ecosystems.</title>
        <authorList>
            <person name="Bischoff V."/>
            <person name="Bunk B."/>
            <person name="Meier-Kolthoff J.P."/>
            <person name="Sproer C."/>
            <person name="Poehlein A."/>
            <person name="Dogs M."/>
            <person name="Nguyen M."/>
            <person name="Petersen J."/>
            <person name="Daniel R."/>
            <person name="Overmann J."/>
            <person name="Goker M."/>
            <person name="Simon M."/>
            <person name="Brinkhoff T."/>
            <person name="Moraru C."/>
        </authorList>
    </citation>
    <scope>NUCLEOTIDE SEQUENCE [LARGE SCALE GENOMIC DNA]</scope>
</reference>
<accession>A0A3G2YRG4</accession>
<evidence type="ECO:0000313" key="3">
    <source>
        <dbReference type="Proteomes" id="UP000272959"/>
    </source>
</evidence>
<evidence type="ECO:0000313" key="2">
    <source>
        <dbReference type="EMBL" id="AYP28155.1"/>
    </source>
</evidence>
<feature type="compositionally biased region" description="Basic and acidic residues" evidence="1">
    <location>
        <begin position="80"/>
        <end position="105"/>
    </location>
</feature>
<sequence length="105" mass="11403">MADIEVIKSEDGQTYTVKSDKTEKALVVYKPQDGYKFYAVKYENGAPLPAGLQGSWTGAAGALAAVKLHLAHKKPTARKAVNDRAKERQAEKEKLNATKSDPENG</sequence>
<dbReference type="EMBL" id="MF431617">
    <property type="protein sequence ID" value="AYP28155.1"/>
    <property type="molecule type" value="Genomic_DNA"/>
</dbReference>
<proteinExistence type="predicted"/>
<evidence type="ECO:0000256" key="1">
    <source>
        <dbReference type="SAM" id="MobiDB-lite"/>
    </source>
</evidence>
<feature type="region of interest" description="Disordered" evidence="1">
    <location>
        <begin position="74"/>
        <end position="105"/>
    </location>
</feature>
<organism evidence="2 3">
    <name type="scientific">Lentibacter phage vB_LenP_ICBM1</name>
    <dbReference type="NCBI Taxonomy" id="2847822"/>
    <lineage>
        <taxon>Viruses</taxon>
        <taxon>Duplodnaviria</taxon>
        <taxon>Heunggongvirae</taxon>
        <taxon>Uroviricota</taxon>
        <taxon>Caudoviricetes</taxon>
        <taxon>Zobellviridae</taxon>
        <taxon>Cobavirinae</taxon>
        <taxon>Siovirus</taxon>
        <taxon>Siovirus germanense</taxon>
    </lineage>
</organism>
<dbReference type="Proteomes" id="UP000272959">
    <property type="component" value="Segment"/>
</dbReference>
<protein>
    <submittedName>
        <fullName evidence="2">Uncharacterized protein</fullName>
    </submittedName>
</protein>